<organism evidence="2 3">
    <name type="scientific">Cordyceps militaris</name>
    <name type="common">Caterpillar fungus</name>
    <name type="synonym">Clavaria militaris</name>
    <dbReference type="NCBI Taxonomy" id="73501"/>
    <lineage>
        <taxon>Eukaryota</taxon>
        <taxon>Fungi</taxon>
        <taxon>Dikarya</taxon>
        <taxon>Ascomycota</taxon>
        <taxon>Pezizomycotina</taxon>
        <taxon>Sordariomycetes</taxon>
        <taxon>Hypocreomycetidae</taxon>
        <taxon>Hypocreales</taxon>
        <taxon>Cordycipitaceae</taxon>
        <taxon>Cordyceps</taxon>
    </lineage>
</organism>
<dbReference type="Proteomes" id="UP000323067">
    <property type="component" value="Chromosome iii"/>
</dbReference>
<dbReference type="PROSITE" id="PS50011">
    <property type="entry name" value="PROTEIN_KINASE_DOM"/>
    <property type="match status" value="1"/>
</dbReference>
<evidence type="ECO:0000313" key="2">
    <source>
        <dbReference type="EMBL" id="ATY65650.1"/>
    </source>
</evidence>
<sequence>MRAEQDKCLLLYNKCPSHEYALVTFRYNYTYLVVSLVAAPVPDVPDAPPATTPAPAPYENRLIRYLRTAFLALEQARNRTFDDEDYEDGWDKCERFEQPVSKAVVRLAGALFDQKAPSSRKRPKGLSLQDLVWHPEIHFRLQTVDGTVKIFEIPATQAVCAPKPVTLPRPDPTFSPDPRFPTYSAADLRVCNEFSSGDGPVCKVRLADGQLMMSKTPQRGLQSEETQREMNMLVRIHDAEAKLGIRIATPHLVGYVTHAETGVVIGFVREWVTASRHGATLRQIPMAKMSLDQRQKWADQIEDTMEDLHNAGLFWGDCKPANIIVDREQNIWLIDLGGNFSQHWVDKELSGTLAGDEQGLLNLQKFLGVIEDDRKYKGV</sequence>
<dbReference type="Gene3D" id="3.30.200.20">
    <property type="entry name" value="Phosphorylase Kinase, domain 1"/>
    <property type="match status" value="1"/>
</dbReference>
<evidence type="ECO:0000259" key="1">
    <source>
        <dbReference type="PROSITE" id="PS50011"/>
    </source>
</evidence>
<dbReference type="SUPFAM" id="SSF56112">
    <property type="entry name" value="Protein kinase-like (PK-like)"/>
    <property type="match status" value="1"/>
</dbReference>
<accession>A0A2H4SRA9</accession>
<proteinExistence type="predicted"/>
<reference evidence="2 3" key="1">
    <citation type="journal article" date="2017" name="BMC Genomics">
        <title>Chromosome level assembly and secondary metabolite potential of the parasitic fungus Cordyceps militaris.</title>
        <authorList>
            <person name="Kramer G.J."/>
            <person name="Nodwell J.R."/>
        </authorList>
    </citation>
    <scope>NUCLEOTIDE SEQUENCE [LARGE SCALE GENOMIC DNA]</scope>
    <source>
        <strain evidence="2 3">ATCC 34164</strain>
    </source>
</reference>
<dbReference type="OrthoDB" id="4062651at2759"/>
<dbReference type="InterPro" id="IPR000719">
    <property type="entry name" value="Prot_kinase_dom"/>
</dbReference>
<dbReference type="GO" id="GO:0005524">
    <property type="term" value="F:ATP binding"/>
    <property type="evidence" value="ECO:0007669"/>
    <property type="project" value="InterPro"/>
</dbReference>
<dbReference type="GO" id="GO:0004672">
    <property type="term" value="F:protein kinase activity"/>
    <property type="evidence" value="ECO:0007669"/>
    <property type="project" value="InterPro"/>
</dbReference>
<evidence type="ECO:0000313" key="3">
    <source>
        <dbReference type="Proteomes" id="UP000323067"/>
    </source>
</evidence>
<dbReference type="EMBL" id="CP023326">
    <property type="protein sequence ID" value="ATY65650.1"/>
    <property type="molecule type" value="Genomic_DNA"/>
</dbReference>
<gene>
    <name evidence="2" type="ORF">A9K55_002117</name>
</gene>
<keyword evidence="2" id="KW-0418">Kinase</keyword>
<dbReference type="AlphaFoldDB" id="A0A2H4SRA9"/>
<protein>
    <submittedName>
        <fullName evidence="2">Kinase-like domain</fullName>
    </submittedName>
</protein>
<dbReference type="Pfam" id="PF00069">
    <property type="entry name" value="Pkinase"/>
    <property type="match status" value="1"/>
</dbReference>
<dbReference type="Gene3D" id="1.10.510.10">
    <property type="entry name" value="Transferase(Phosphotransferase) domain 1"/>
    <property type="match status" value="1"/>
</dbReference>
<dbReference type="InterPro" id="IPR011009">
    <property type="entry name" value="Kinase-like_dom_sf"/>
</dbReference>
<keyword evidence="2" id="KW-0808">Transferase</keyword>
<feature type="domain" description="Protein kinase" evidence="1">
    <location>
        <begin position="190"/>
        <end position="379"/>
    </location>
</feature>
<dbReference type="VEuPathDB" id="FungiDB:CCM_09590"/>
<name>A0A2H4SRA9_CORMI</name>
<dbReference type="VEuPathDB" id="FungiDB:A9K55_002117"/>